<dbReference type="GO" id="GO:0004332">
    <property type="term" value="F:fructose-bisphosphate aldolase activity"/>
    <property type="evidence" value="ECO:0007669"/>
    <property type="project" value="UniProtKB-EC"/>
</dbReference>
<evidence type="ECO:0000313" key="7">
    <source>
        <dbReference type="Proteomes" id="UP001196413"/>
    </source>
</evidence>
<dbReference type="EMBL" id="JAHQIW010001219">
    <property type="protein sequence ID" value="KAJ1351747.1"/>
    <property type="molecule type" value="Genomic_DNA"/>
</dbReference>
<sequence length="86" mass="9989">MAKEFILLINRLEALESTFNLSVSKITRTIGCRHRQLLFTTPHLYEHISGVILYEETYNQFSDIGVNFADLLNKQLFLTQRLAVET</sequence>
<proteinExistence type="inferred from homology"/>
<dbReference type="AlphaFoldDB" id="A0AAD5QI78"/>
<keyword evidence="5" id="KW-0456">Lyase</keyword>
<name>A0AAD5QI78_PARTN</name>
<dbReference type="Proteomes" id="UP001196413">
    <property type="component" value="Unassembled WGS sequence"/>
</dbReference>
<protein>
    <recommendedName>
        <fullName evidence="3">fructose-bisphosphate aldolase</fullName>
        <ecNumber evidence="3">4.1.2.13</ecNumber>
    </recommendedName>
</protein>
<evidence type="ECO:0000313" key="6">
    <source>
        <dbReference type="EMBL" id="KAJ1351747.1"/>
    </source>
</evidence>
<accession>A0AAD5QI78</accession>
<dbReference type="EC" id="4.1.2.13" evidence="3"/>
<dbReference type="GO" id="GO:0006096">
    <property type="term" value="P:glycolytic process"/>
    <property type="evidence" value="ECO:0007669"/>
    <property type="project" value="UniProtKB-KW"/>
</dbReference>
<dbReference type="InterPro" id="IPR013785">
    <property type="entry name" value="Aldolase_TIM"/>
</dbReference>
<gene>
    <name evidence="6" type="ORF">KIN20_007880</name>
</gene>
<organism evidence="6 7">
    <name type="scientific">Parelaphostrongylus tenuis</name>
    <name type="common">Meningeal worm</name>
    <dbReference type="NCBI Taxonomy" id="148309"/>
    <lineage>
        <taxon>Eukaryota</taxon>
        <taxon>Metazoa</taxon>
        <taxon>Ecdysozoa</taxon>
        <taxon>Nematoda</taxon>
        <taxon>Chromadorea</taxon>
        <taxon>Rhabditida</taxon>
        <taxon>Rhabditina</taxon>
        <taxon>Rhabditomorpha</taxon>
        <taxon>Strongyloidea</taxon>
        <taxon>Metastrongylidae</taxon>
        <taxon>Parelaphostrongylus</taxon>
    </lineage>
</organism>
<evidence type="ECO:0000256" key="4">
    <source>
        <dbReference type="ARBA" id="ARBA00023152"/>
    </source>
</evidence>
<keyword evidence="4" id="KW-0324">Glycolysis</keyword>
<comment type="caution">
    <text evidence="6">The sequence shown here is derived from an EMBL/GenBank/DDBJ whole genome shotgun (WGS) entry which is preliminary data.</text>
</comment>
<comment type="pathway">
    <text evidence="1">Carbohydrate degradation; glycolysis; D-glyceraldehyde 3-phosphate and glycerone phosphate from D-glucose: step 4/4.</text>
</comment>
<evidence type="ECO:0000256" key="3">
    <source>
        <dbReference type="ARBA" id="ARBA00013068"/>
    </source>
</evidence>
<dbReference type="InterPro" id="IPR000741">
    <property type="entry name" value="FBA_I"/>
</dbReference>
<dbReference type="Gene3D" id="3.20.20.70">
    <property type="entry name" value="Aldolase class I"/>
    <property type="match status" value="1"/>
</dbReference>
<keyword evidence="7" id="KW-1185">Reference proteome</keyword>
<evidence type="ECO:0000256" key="2">
    <source>
        <dbReference type="ARBA" id="ARBA00010387"/>
    </source>
</evidence>
<evidence type="ECO:0000256" key="1">
    <source>
        <dbReference type="ARBA" id="ARBA00004714"/>
    </source>
</evidence>
<dbReference type="SUPFAM" id="SSF51569">
    <property type="entry name" value="Aldolase"/>
    <property type="match status" value="1"/>
</dbReference>
<comment type="similarity">
    <text evidence="2">Belongs to the class I fructose-bisphosphate aldolase family.</text>
</comment>
<dbReference type="Pfam" id="PF00274">
    <property type="entry name" value="Glycolytic"/>
    <property type="match status" value="1"/>
</dbReference>
<reference evidence="6" key="1">
    <citation type="submission" date="2021-06" db="EMBL/GenBank/DDBJ databases">
        <title>Parelaphostrongylus tenuis whole genome reference sequence.</title>
        <authorList>
            <person name="Garwood T.J."/>
            <person name="Larsen P.A."/>
            <person name="Fountain-Jones N.M."/>
            <person name="Garbe J.R."/>
            <person name="Macchietto M.G."/>
            <person name="Kania S.A."/>
            <person name="Gerhold R.W."/>
            <person name="Richards J.E."/>
            <person name="Wolf T.M."/>
        </authorList>
    </citation>
    <scope>NUCLEOTIDE SEQUENCE</scope>
    <source>
        <strain evidence="6">MNPRO001-30</strain>
        <tissue evidence="6">Meninges</tissue>
    </source>
</reference>
<evidence type="ECO:0000256" key="5">
    <source>
        <dbReference type="ARBA" id="ARBA00023239"/>
    </source>
</evidence>